<feature type="signal peptide" evidence="1">
    <location>
        <begin position="1"/>
        <end position="20"/>
    </location>
</feature>
<accession>A0ABP9DK57</accession>
<sequence length="254" mass="28194">MMKRILLLMGALLCTLGLSAQQETVIGTKDGIKVSYQLLLKDEGKKKDKYILIVNAVNETDQDLYYAVPLIPDAEGNLAMPFSDEEQGFSKVRVRNSTSIFGAGRSVVGEQTELYTTNNELLFLVKKGGHYTNETTFKVEAGNKPLLTNTFTNIVKPLGAYDIKISPAVVNGDYVASCGDVRLNLSFQTTEEDGEHLVATVNGQQFIWLKSTETSFVRKDSNEFTLTYDSHTQSFHYATSDGMLCTWGKMDKVN</sequence>
<evidence type="ECO:0000313" key="3">
    <source>
        <dbReference type="Proteomes" id="UP001500298"/>
    </source>
</evidence>
<dbReference type="EMBL" id="BAABJX010000063">
    <property type="protein sequence ID" value="GAA4850027.1"/>
    <property type="molecule type" value="Genomic_DNA"/>
</dbReference>
<evidence type="ECO:0000256" key="1">
    <source>
        <dbReference type="SAM" id="SignalP"/>
    </source>
</evidence>
<comment type="caution">
    <text evidence="2">The sequence shown here is derived from an EMBL/GenBank/DDBJ whole genome shotgun (WGS) entry which is preliminary data.</text>
</comment>
<evidence type="ECO:0000313" key="2">
    <source>
        <dbReference type="EMBL" id="GAA4850027.1"/>
    </source>
</evidence>
<name>A0ABP9DK57_9BACT</name>
<protein>
    <submittedName>
        <fullName evidence="2">Uncharacterized protein</fullName>
    </submittedName>
</protein>
<organism evidence="2 3">
    <name type="scientific">Algivirga pacifica</name>
    <dbReference type="NCBI Taxonomy" id="1162670"/>
    <lineage>
        <taxon>Bacteria</taxon>
        <taxon>Pseudomonadati</taxon>
        <taxon>Bacteroidota</taxon>
        <taxon>Cytophagia</taxon>
        <taxon>Cytophagales</taxon>
        <taxon>Flammeovirgaceae</taxon>
        <taxon>Algivirga</taxon>
    </lineage>
</organism>
<proteinExistence type="predicted"/>
<gene>
    <name evidence="2" type="ORF">GCM10023331_38380</name>
</gene>
<dbReference type="RefSeq" id="WP_345374792.1">
    <property type="nucleotide sequence ID" value="NZ_BAABJX010000063.1"/>
</dbReference>
<keyword evidence="3" id="KW-1185">Reference proteome</keyword>
<feature type="chain" id="PRO_5046061188" evidence="1">
    <location>
        <begin position="21"/>
        <end position="254"/>
    </location>
</feature>
<reference evidence="3" key="1">
    <citation type="journal article" date="2019" name="Int. J. Syst. Evol. Microbiol.">
        <title>The Global Catalogue of Microorganisms (GCM) 10K type strain sequencing project: providing services to taxonomists for standard genome sequencing and annotation.</title>
        <authorList>
            <consortium name="The Broad Institute Genomics Platform"/>
            <consortium name="The Broad Institute Genome Sequencing Center for Infectious Disease"/>
            <person name="Wu L."/>
            <person name="Ma J."/>
        </authorList>
    </citation>
    <scope>NUCLEOTIDE SEQUENCE [LARGE SCALE GENOMIC DNA]</scope>
    <source>
        <strain evidence="3">JCM 18326</strain>
    </source>
</reference>
<dbReference type="Proteomes" id="UP001500298">
    <property type="component" value="Unassembled WGS sequence"/>
</dbReference>
<keyword evidence="1" id="KW-0732">Signal</keyword>